<dbReference type="GO" id="GO:0016020">
    <property type="term" value="C:membrane"/>
    <property type="evidence" value="ECO:0007669"/>
    <property type="project" value="InterPro"/>
</dbReference>
<evidence type="ECO:0000313" key="5">
    <source>
        <dbReference type="Proteomes" id="UP000239872"/>
    </source>
</evidence>
<keyword evidence="2" id="KW-0812">Transmembrane</keyword>
<dbReference type="Gene3D" id="3.30.565.10">
    <property type="entry name" value="Histidine kinase-like ATPase, C-terminal domain"/>
    <property type="match status" value="1"/>
</dbReference>
<dbReference type="PANTHER" id="PTHR34220">
    <property type="entry name" value="SENSOR HISTIDINE KINASE YPDA"/>
    <property type="match status" value="1"/>
</dbReference>
<protein>
    <recommendedName>
        <fullName evidence="3">Signal transduction histidine kinase internal region domain-containing protein</fullName>
    </recommendedName>
</protein>
<reference evidence="4 5" key="1">
    <citation type="submission" date="2018-01" db="EMBL/GenBank/DDBJ databases">
        <title>A novel member of the phylum Bacteroidetes isolated from glacier ice.</title>
        <authorList>
            <person name="Liu Q."/>
            <person name="Xin Y.-H."/>
        </authorList>
    </citation>
    <scope>NUCLEOTIDE SEQUENCE [LARGE SCALE GENOMIC DNA]</scope>
    <source>
        <strain evidence="4 5">RB1R16</strain>
    </source>
</reference>
<proteinExistence type="predicted"/>
<dbReference type="EMBL" id="PPSL01000002">
    <property type="protein sequence ID" value="PQJ11302.1"/>
    <property type="molecule type" value="Genomic_DNA"/>
</dbReference>
<dbReference type="GO" id="GO:0000155">
    <property type="term" value="F:phosphorelay sensor kinase activity"/>
    <property type="evidence" value="ECO:0007669"/>
    <property type="project" value="InterPro"/>
</dbReference>
<feature type="domain" description="Signal transduction histidine kinase internal region" evidence="3">
    <location>
        <begin position="456"/>
        <end position="535"/>
    </location>
</feature>
<dbReference type="PANTHER" id="PTHR34220:SF7">
    <property type="entry name" value="SENSOR HISTIDINE KINASE YPDA"/>
    <property type="match status" value="1"/>
</dbReference>
<name>A0A2S7SWJ2_9BACT</name>
<dbReference type="Pfam" id="PF13424">
    <property type="entry name" value="TPR_12"/>
    <property type="match status" value="1"/>
</dbReference>
<dbReference type="SUPFAM" id="SSF55874">
    <property type="entry name" value="ATPase domain of HSP90 chaperone/DNA topoisomerase II/histidine kinase"/>
    <property type="match status" value="1"/>
</dbReference>
<dbReference type="AlphaFoldDB" id="A0A2S7SWJ2"/>
<accession>A0A2S7SWJ2</accession>
<dbReference type="PROSITE" id="PS50005">
    <property type="entry name" value="TPR"/>
    <property type="match status" value="1"/>
</dbReference>
<dbReference type="SUPFAM" id="SSF48452">
    <property type="entry name" value="TPR-like"/>
    <property type="match status" value="2"/>
</dbReference>
<dbReference type="Proteomes" id="UP000239872">
    <property type="component" value="Unassembled WGS sequence"/>
</dbReference>
<evidence type="ECO:0000256" key="2">
    <source>
        <dbReference type="SAM" id="Phobius"/>
    </source>
</evidence>
<organism evidence="4 5">
    <name type="scientific">Flavipsychrobacter stenotrophus</name>
    <dbReference type="NCBI Taxonomy" id="2077091"/>
    <lineage>
        <taxon>Bacteria</taxon>
        <taxon>Pseudomonadati</taxon>
        <taxon>Bacteroidota</taxon>
        <taxon>Chitinophagia</taxon>
        <taxon>Chitinophagales</taxon>
        <taxon>Chitinophagaceae</taxon>
        <taxon>Flavipsychrobacter</taxon>
    </lineage>
</organism>
<dbReference type="InterPro" id="IPR011990">
    <property type="entry name" value="TPR-like_helical_dom_sf"/>
</dbReference>
<feature type="transmembrane region" description="Helical" evidence="2">
    <location>
        <begin position="421"/>
        <end position="440"/>
    </location>
</feature>
<dbReference type="InterPro" id="IPR036890">
    <property type="entry name" value="HATPase_C_sf"/>
</dbReference>
<dbReference type="InterPro" id="IPR050640">
    <property type="entry name" value="Bact_2-comp_sensor_kinase"/>
</dbReference>
<gene>
    <name evidence="4" type="ORF">CJD36_005730</name>
</gene>
<evidence type="ECO:0000313" key="4">
    <source>
        <dbReference type="EMBL" id="PQJ11302.1"/>
    </source>
</evidence>
<keyword evidence="2" id="KW-1133">Transmembrane helix</keyword>
<dbReference type="Gene3D" id="1.25.40.10">
    <property type="entry name" value="Tetratricopeptide repeat domain"/>
    <property type="match status" value="1"/>
</dbReference>
<keyword evidence="1" id="KW-0802">TPR repeat</keyword>
<comment type="caution">
    <text evidence="4">The sequence shown here is derived from an EMBL/GenBank/DDBJ whole genome shotgun (WGS) entry which is preliminary data.</text>
</comment>
<evidence type="ECO:0000259" key="3">
    <source>
        <dbReference type="Pfam" id="PF06580"/>
    </source>
</evidence>
<sequence>MPDFFDISPINVHCIMIGMKSVVWRLLAYVCFLLPCLLAMQNGYAQNKDSLLHQLKLAKHDTQKIYILRSITALSDDTTIRRYFDDGIALCQKGIADGLKPQELYLAGLATIYGNMGSYYKHRSEYANALDVYKKAEELSDQLHDKRFKSIMLNDIAILYDDMGNMRQSLETSYKDLQLQEELNDSLGMAYTYNNIAHIFIELKDDKNALEYYTKSLKMFDVLKHKKGMAMIMCNMGTYYSSCGDGKTALIYYGKSLELYRQMKDTYSVGEVLSCCGFELDKQGQVDSALAYFNQALLIAKELNVKENMAYAYRAMAKIFLKKGNAPQAQEYALLSLQISKQLENLRDIQNAAKMLKEIYLQKGNYKDAYAMHDLEITIRDSTVNEANYKDAINKKLQYDFDKRELELTLGNEKKIWEKNVLIFASLLAALLVSVGSFFYTRHSKLKNRLETMELEQQQYRAQMNPHFIFNCLHSIQHYILHNDVISANKYLSEFASLMRTTMEHNQLQTIALQQEIDYLNSYLSLEQMRFENKFTYQINCSADVDISVLQVLPTIIQPFAENAIVHGLCYLENGGRLLVSFTKVDDRLVCTVDDNGIGRRASKQIKARSGKTHVSQGMELVKKRLALASSLHKTTFSAEVIDKTDADGKALGTLVILKFPLEL</sequence>
<keyword evidence="5" id="KW-1185">Reference proteome</keyword>
<dbReference type="Pfam" id="PF06580">
    <property type="entry name" value="His_kinase"/>
    <property type="match status" value="1"/>
</dbReference>
<feature type="repeat" description="TPR" evidence="1">
    <location>
        <begin position="110"/>
        <end position="143"/>
    </location>
</feature>
<dbReference type="SMART" id="SM00028">
    <property type="entry name" value="TPR"/>
    <property type="match status" value="6"/>
</dbReference>
<evidence type="ECO:0000256" key="1">
    <source>
        <dbReference type="PROSITE-ProRule" id="PRU00339"/>
    </source>
</evidence>
<dbReference type="InterPro" id="IPR019734">
    <property type="entry name" value="TPR_rpt"/>
</dbReference>
<keyword evidence="2" id="KW-0472">Membrane</keyword>
<dbReference type="InterPro" id="IPR010559">
    <property type="entry name" value="Sig_transdc_His_kin_internal"/>
</dbReference>